<feature type="coiled-coil region" evidence="4">
    <location>
        <begin position="392"/>
        <end position="419"/>
    </location>
</feature>
<dbReference type="AlphaFoldDB" id="A0A934K1S9"/>
<dbReference type="Gene3D" id="3.40.50.300">
    <property type="entry name" value="P-loop containing nucleotide triphosphate hydrolases"/>
    <property type="match status" value="1"/>
</dbReference>
<comment type="caution">
    <text evidence="6">The sequence shown here is derived from an EMBL/GenBank/DDBJ whole genome shotgun (WGS) entry which is preliminary data.</text>
</comment>
<keyword evidence="4" id="KW-0175">Coiled coil</keyword>
<evidence type="ECO:0000256" key="4">
    <source>
        <dbReference type="SAM" id="Coils"/>
    </source>
</evidence>
<dbReference type="InterPro" id="IPR038729">
    <property type="entry name" value="Rad50/SbcC_AAA"/>
</dbReference>
<dbReference type="RefSeq" id="WP_337309901.1">
    <property type="nucleotide sequence ID" value="NZ_JAEKNS010000048.1"/>
</dbReference>
<dbReference type="GO" id="GO:0016887">
    <property type="term" value="F:ATP hydrolysis activity"/>
    <property type="evidence" value="ECO:0007669"/>
    <property type="project" value="InterPro"/>
</dbReference>
<dbReference type="PANTHER" id="PTHR32114">
    <property type="entry name" value="ABC TRANSPORTER ABCH.3"/>
    <property type="match status" value="1"/>
</dbReference>
<reference evidence="6 7" key="1">
    <citation type="submission" date="2020-10" db="EMBL/GenBank/DDBJ databases">
        <title>Ca. Dormibacterota MAGs.</title>
        <authorList>
            <person name="Montgomery K."/>
        </authorList>
    </citation>
    <scope>NUCLEOTIDE SEQUENCE [LARGE SCALE GENOMIC DNA]</scope>
    <source>
        <strain evidence="6">SC8812_S17_18</strain>
    </source>
</reference>
<feature type="coiled-coil region" evidence="4">
    <location>
        <begin position="304"/>
        <end position="345"/>
    </location>
</feature>
<dbReference type="InterPro" id="IPR027417">
    <property type="entry name" value="P-loop_NTPase"/>
</dbReference>
<dbReference type="SUPFAM" id="SSF52540">
    <property type="entry name" value="P-loop containing nucleoside triphosphate hydrolases"/>
    <property type="match status" value="1"/>
</dbReference>
<dbReference type="PANTHER" id="PTHR32114:SF2">
    <property type="entry name" value="ABC TRANSPORTER ABCH.3"/>
    <property type="match status" value="1"/>
</dbReference>
<sequence length="638" mass="69239">MRLKHIDIAGFRGFPADAKIDLDANAVVIVGANGVGKTSLFDAIHWAVTGTLDRLGVDNPHIVSLFSSSGQARVRLVLGEGADEIIVTRTTDGADEQLQIELDRKTYRGDAARVRLIETLWPEALATSDSSAAIAMAMTRGVYLQQDKVREFLDAVDDQDRFLALSELIGVGRITELQHSLEKARTAWSTATNERRSEQAANQQRLVALQAEHAALSDDADIDKTEREWAVWLQVVATIAKDSALTIAVPEGDQVRAVNAVVASLTATQRLIERRRDEVGKLASDLSHPLVSEEPTSAPPAVTIEAIQAQLQLARESLAATQASAAESREQFVRAQDQAQELAALAQIALRHLDSDNCPVCEQPIIPFAVRDRLNRLLTSSDNIPVPDVGSVDKAAAVVRRLEAEEAALQKQLLATDAAVRGRELYETDLKRRAAELGFVDGDLATLPEKLAQLEGEAHSMLARLNAARAEGVRLLASVGRIGESARRREVSDLLEKTTTASSALANELKARDATAAYVERILTAIRSAATDVVDAQLERLAPLVNRIYGRIDPHPAFRNAKLIRGERRNRGWVQAEVSDPASGQMSRTPQFHMSSSQTNALAVTIFLALNLGLPRLPLDAALLDDPLQSLDDVNLLG</sequence>
<organism evidence="6 7">
    <name type="scientific">Candidatus Aeolococcus gillhamiae</name>
    <dbReference type="NCBI Taxonomy" id="3127015"/>
    <lineage>
        <taxon>Bacteria</taxon>
        <taxon>Bacillati</taxon>
        <taxon>Candidatus Dormiibacterota</taxon>
        <taxon>Candidatus Dormibacteria</taxon>
        <taxon>Candidatus Aeolococcales</taxon>
        <taxon>Candidatus Aeolococcaceae</taxon>
        <taxon>Candidatus Aeolococcus</taxon>
    </lineage>
</organism>
<evidence type="ECO:0000256" key="2">
    <source>
        <dbReference type="ARBA" id="ARBA00011322"/>
    </source>
</evidence>
<evidence type="ECO:0000256" key="1">
    <source>
        <dbReference type="ARBA" id="ARBA00006930"/>
    </source>
</evidence>
<dbReference type="Proteomes" id="UP000606991">
    <property type="component" value="Unassembled WGS sequence"/>
</dbReference>
<protein>
    <recommendedName>
        <fullName evidence="3">Nuclease SbcCD subunit C</fullName>
    </recommendedName>
</protein>
<evidence type="ECO:0000259" key="5">
    <source>
        <dbReference type="Pfam" id="PF13476"/>
    </source>
</evidence>
<comment type="similarity">
    <text evidence="1">Belongs to the SMC family. SbcC subfamily.</text>
</comment>
<dbReference type="GO" id="GO:0006302">
    <property type="term" value="P:double-strand break repair"/>
    <property type="evidence" value="ECO:0007669"/>
    <property type="project" value="InterPro"/>
</dbReference>
<evidence type="ECO:0000256" key="3">
    <source>
        <dbReference type="ARBA" id="ARBA00013368"/>
    </source>
</evidence>
<feature type="domain" description="Rad50/SbcC-type AAA" evidence="5">
    <location>
        <begin position="6"/>
        <end position="201"/>
    </location>
</feature>
<gene>
    <name evidence="6" type="ORF">JF886_04115</name>
</gene>
<dbReference type="EMBL" id="JAEKNS010000048">
    <property type="protein sequence ID" value="MBJ7594038.1"/>
    <property type="molecule type" value="Genomic_DNA"/>
</dbReference>
<name>A0A934K1S9_9BACT</name>
<accession>A0A934K1S9</accession>
<dbReference type="Pfam" id="PF13476">
    <property type="entry name" value="AAA_23"/>
    <property type="match status" value="1"/>
</dbReference>
<comment type="subunit">
    <text evidence="2">Heterodimer of SbcC and SbcD.</text>
</comment>
<proteinExistence type="inferred from homology"/>
<evidence type="ECO:0000313" key="6">
    <source>
        <dbReference type="EMBL" id="MBJ7594038.1"/>
    </source>
</evidence>
<evidence type="ECO:0000313" key="7">
    <source>
        <dbReference type="Proteomes" id="UP000606991"/>
    </source>
</evidence>